<reference evidence="3" key="1">
    <citation type="journal article" date="2014" name="Int. J. Syst. Evol. Microbiol.">
        <title>Complete genome sequence of Corynebacterium casei LMG S-19264T (=DSM 44701T), isolated from a smear-ripened cheese.</title>
        <authorList>
            <consortium name="US DOE Joint Genome Institute (JGI-PGF)"/>
            <person name="Walter F."/>
            <person name="Albersmeier A."/>
            <person name="Kalinowski J."/>
            <person name="Ruckert C."/>
        </authorList>
    </citation>
    <scope>NUCLEOTIDE SEQUENCE</scope>
    <source>
        <strain evidence="3">CGMCC 1.15254</strain>
    </source>
</reference>
<name>A0A917BX62_9PROT</name>
<dbReference type="EMBL" id="BMHV01000007">
    <property type="protein sequence ID" value="GGF60039.1"/>
    <property type="molecule type" value="Genomic_DNA"/>
</dbReference>
<sequence length="193" mass="21456">MSVTDNLQAKNGKIIQDNKLSQINFMVQYQGYWFAVHVKPEGTKSFLHIHGIIGKLPYSYESSFARANVLAVVKAAGKALGGSVKIDDNQNIILIDKLSFEGNISPKILLAETTKVLLRVKPYLQLVHTLQPPKDLAFHAPKNYIEQQPPQDVPASSPVEEPKEHVAEEKVTLKLKTNSVKLKVKPVITLKPN</sequence>
<comment type="caution">
    <text evidence="3">The sequence shown here is derived from an EMBL/GenBank/DDBJ whole genome shotgun (WGS) entry which is preliminary data.</text>
</comment>
<reference evidence="3" key="2">
    <citation type="submission" date="2020-09" db="EMBL/GenBank/DDBJ databases">
        <authorList>
            <person name="Sun Q."/>
            <person name="Zhou Y."/>
        </authorList>
    </citation>
    <scope>NUCLEOTIDE SEQUENCE</scope>
    <source>
        <strain evidence="3">CGMCC 1.15254</strain>
    </source>
</reference>
<gene>
    <name evidence="3" type="ORF">GCM10011332_12170</name>
</gene>
<evidence type="ECO:0000313" key="4">
    <source>
        <dbReference type="Proteomes" id="UP000632498"/>
    </source>
</evidence>
<feature type="region of interest" description="Disordered" evidence="1">
    <location>
        <begin position="147"/>
        <end position="170"/>
    </location>
</feature>
<accession>A0A917BX62</accession>
<evidence type="ECO:0000313" key="3">
    <source>
        <dbReference type="EMBL" id="GGF60039.1"/>
    </source>
</evidence>
<dbReference type="Proteomes" id="UP000632498">
    <property type="component" value="Unassembled WGS sequence"/>
</dbReference>
<feature type="domain" description="MSP" evidence="2">
    <location>
        <begin position="127"/>
        <end position="193"/>
    </location>
</feature>
<dbReference type="InterPro" id="IPR000535">
    <property type="entry name" value="MSP_dom"/>
</dbReference>
<organism evidence="3 4">
    <name type="scientific">Terasakiella brassicae</name>
    <dbReference type="NCBI Taxonomy" id="1634917"/>
    <lineage>
        <taxon>Bacteria</taxon>
        <taxon>Pseudomonadati</taxon>
        <taxon>Pseudomonadota</taxon>
        <taxon>Alphaproteobacteria</taxon>
        <taxon>Rhodospirillales</taxon>
        <taxon>Terasakiellaceae</taxon>
        <taxon>Terasakiella</taxon>
    </lineage>
</organism>
<protein>
    <recommendedName>
        <fullName evidence="2">MSP domain-containing protein</fullName>
    </recommendedName>
</protein>
<dbReference type="AlphaFoldDB" id="A0A917BX62"/>
<feature type="compositionally biased region" description="Basic and acidic residues" evidence="1">
    <location>
        <begin position="160"/>
        <end position="170"/>
    </location>
</feature>
<proteinExistence type="predicted"/>
<keyword evidence="4" id="KW-1185">Reference proteome</keyword>
<dbReference type="PROSITE" id="PS50202">
    <property type="entry name" value="MSP"/>
    <property type="match status" value="1"/>
</dbReference>
<evidence type="ECO:0000256" key="1">
    <source>
        <dbReference type="SAM" id="MobiDB-lite"/>
    </source>
</evidence>
<evidence type="ECO:0000259" key="2">
    <source>
        <dbReference type="PROSITE" id="PS50202"/>
    </source>
</evidence>